<dbReference type="InterPro" id="IPR052050">
    <property type="entry name" value="SecEffector_AnkRepeat"/>
</dbReference>
<dbReference type="Gene3D" id="1.25.40.20">
    <property type="entry name" value="Ankyrin repeat-containing domain"/>
    <property type="match status" value="1"/>
</dbReference>
<dbReference type="RefSeq" id="YP_009482383.1">
    <property type="nucleotide sequence ID" value="NC_037666.1"/>
</dbReference>
<gene>
    <name evidence="1" type="ORF">pneo_cds_773</name>
</gene>
<proteinExistence type="predicted"/>
<reference evidence="1" key="1">
    <citation type="journal article" date="2018" name="Nat. Commun.">
        <title>Diversity and evolution of the emerging Pandoraviridae family.</title>
        <authorList>
            <person name="Legendre M."/>
            <person name="Fabre E."/>
            <person name="Poirot O."/>
            <person name="Jeudy S."/>
            <person name="Lartigue A."/>
            <person name="Alempic J.M."/>
            <person name="Beucher L."/>
            <person name="Philippe N."/>
            <person name="Bertaux L."/>
            <person name="Christo-Foroux E."/>
            <person name="Labadie K."/>
            <person name="Coute Y."/>
            <person name="Abergel C."/>
            <person name="Claverie J.M."/>
        </authorList>
    </citation>
    <scope>NUCLEOTIDE SEQUENCE [LARGE SCALE GENOMIC DNA]</scope>
    <source>
        <strain evidence="1">Neocaledonia</strain>
    </source>
</reference>
<dbReference type="KEGG" id="vg:36843093"/>
<organism evidence="1">
    <name type="scientific">Pandoravirus neocaledonia</name>
    <dbReference type="NCBI Taxonomy" id="2107708"/>
    <lineage>
        <taxon>Viruses</taxon>
        <taxon>Pandoravirus</taxon>
    </lineage>
</organism>
<dbReference type="Proteomes" id="UP000249287">
    <property type="component" value="Segment"/>
</dbReference>
<dbReference type="SUPFAM" id="SSF48403">
    <property type="entry name" value="Ankyrin repeat"/>
    <property type="match status" value="1"/>
</dbReference>
<accession>A0A2U7UDH4</accession>
<dbReference type="InterPro" id="IPR036770">
    <property type="entry name" value="Ankyrin_rpt-contain_sf"/>
</dbReference>
<dbReference type="GeneID" id="36843093"/>
<protein>
    <submittedName>
        <fullName evidence="1">Ankyrin repeat domain containing protein</fullName>
    </submittedName>
</protein>
<sequence>MWEHDAGKWTRHLYALAATARGTDVVDFLCTRRSSLEAGIAPDEFDDESIFSIATLGGSVAKVAAWHFGMSMHVVLSRSDVADVAARGHLDMIKFLQTKGAPVHPRTCLLAACEGGSAAVATHMIDAGAVVDEDAVKRAVRHGHSDIVRLLYARGGAIRIDKWVLYDAVRHCDADMVALLRTIGQAPVKSRMLVQSVMRGCPDVMAALCDCKRTSGSTPSVDHAATVACAIDHPKFDVDRALDEAMTEGNLPAVDALLDVRPAILGARPYLMPDHFCRRTHFDAVCRVANACEIAWHDEDYTVNNAVMRGGLRVVQWFHARGLLDVQRHDQIVSAVPFAATNGKRSTVEFLWERGFRPTSMQSPALCDVCDDRPAEDHHVAQAFLRQMIAEAKAVPDGGVA</sequence>
<dbReference type="EMBL" id="MG011690">
    <property type="protein sequence ID" value="AVK76380.1"/>
    <property type="molecule type" value="Genomic_DNA"/>
</dbReference>
<name>A0A2U7UDH4_9VIRU</name>
<dbReference type="PANTHER" id="PTHR46586">
    <property type="entry name" value="ANKYRIN REPEAT-CONTAINING PROTEIN"/>
    <property type="match status" value="1"/>
</dbReference>
<evidence type="ECO:0000313" key="1">
    <source>
        <dbReference type="EMBL" id="AVK76380.1"/>
    </source>
</evidence>
<dbReference type="Pfam" id="PF12796">
    <property type="entry name" value="Ank_2"/>
    <property type="match status" value="1"/>
</dbReference>
<dbReference type="PANTHER" id="PTHR46586:SF3">
    <property type="entry name" value="ANKYRIN REPEAT-CONTAINING PROTEIN"/>
    <property type="match status" value="1"/>
</dbReference>
<dbReference type="InterPro" id="IPR002110">
    <property type="entry name" value="Ankyrin_rpt"/>
</dbReference>